<evidence type="ECO:0000259" key="3">
    <source>
        <dbReference type="PROSITE" id="PS51084"/>
    </source>
</evidence>
<feature type="domain" description="HIT" evidence="3">
    <location>
        <begin position="86"/>
        <end position="156"/>
    </location>
</feature>
<proteinExistence type="predicted"/>
<dbReference type="SUPFAM" id="SSF54197">
    <property type="entry name" value="HIT-like"/>
    <property type="match status" value="1"/>
</dbReference>
<reference evidence="4 5" key="1">
    <citation type="journal article" date="2017" name="ISME J.">
        <title>Potential for microbial H2 and metal transformations associated with novel bacteria and archaea in deep terrestrial subsurface sediments.</title>
        <authorList>
            <person name="Hernsdorf A.W."/>
            <person name="Amano Y."/>
            <person name="Miyakawa K."/>
            <person name="Ise K."/>
            <person name="Suzuki Y."/>
            <person name="Anantharaman K."/>
            <person name="Probst A."/>
            <person name="Burstein D."/>
            <person name="Thomas B.C."/>
            <person name="Banfield J.F."/>
        </authorList>
    </citation>
    <scope>NUCLEOTIDE SEQUENCE [LARGE SCALE GENOMIC DNA]</scope>
    <source>
        <strain evidence="4">HGW-Wallbacteria-1</strain>
    </source>
</reference>
<comment type="caution">
    <text evidence="4">The sequence shown here is derived from an EMBL/GenBank/DDBJ whole genome shotgun (WGS) entry which is preliminary data.</text>
</comment>
<dbReference type="GO" id="GO:0003824">
    <property type="term" value="F:catalytic activity"/>
    <property type="evidence" value="ECO:0007669"/>
    <property type="project" value="InterPro"/>
</dbReference>
<protein>
    <submittedName>
        <fullName evidence="4">HIT family protein</fullName>
    </submittedName>
</protein>
<evidence type="ECO:0000256" key="1">
    <source>
        <dbReference type="PROSITE-ProRule" id="PRU00464"/>
    </source>
</evidence>
<accession>A0A2N1PJ26</accession>
<feature type="region of interest" description="Disordered" evidence="2">
    <location>
        <begin position="23"/>
        <end position="43"/>
    </location>
</feature>
<evidence type="ECO:0000313" key="5">
    <source>
        <dbReference type="Proteomes" id="UP000233256"/>
    </source>
</evidence>
<dbReference type="AlphaFoldDB" id="A0A2N1PJ26"/>
<comment type="caution">
    <text evidence="1">Lacks conserved residue(s) required for the propagation of feature annotation.</text>
</comment>
<dbReference type="Gene3D" id="3.30.428.10">
    <property type="entry name" value="HIT-like"/>
    <property type="match status" value="1"/>
</dbReference>
<dbReference type="InterPro" id="IPR011146">
    <property type="entry name" value="HIT-like"/>
</dbReference>
<sequence>MQGIEGISGDNVLFSSRSGKTMINKSESNKSESNNYESKIGNSSDDQFIHDQFIIDPRLASDCHVVGNLKLSTLLLMNNGDIPWFILVPRVSRDSVSEILDLSEEQQQQLSSEVKLIANHIRSDNSINKLNIAAIGNVVSQLHIHVIGRRFDDPWWPSVVWGQTPGRTISRNEISKILKSLRNELKDSLI</sequence>
<dbReference type="Proteomes" id="UP000233256">
    <property type="component" value="Unassembled WGS sequence"/>
</dbReference>
<organism evidence="4 5">
    <name type="scientific">Candidatus Wallbacteria bacterium HGW-Wallbacteria-1</name>
    <dbReference type="NCBI Taxonomy" id="2013854"/>
    <lineage>
        <taxon>Bacteria</taxon>
        <taxon>Candidatus Walliibacteriota</taxon>
    </lineage>
</organism>
<evidence type="ECO:0000313" key="4">
    <source>
        <dbReference type="EMBL" id="PKK88347.1"/>
    </source>
</evidence>
<dbReference type="Pfam" id="PF01230">
    <property type="entry name" value="HIT"/>
    <property type="match status" value="1"/>
</dbReference>
<gene>
    <name evidence="4" type="ORF">CVV64_19125</name>
</gene>
<dbReference type="EMBL" id="PGXC01000050">
    <property type="protein sequence ID" value="PKK88347.1"/>
    <property type="molecule type" value="Genomic_DNA"/>
</dbReference>
<dbReference type="InterPro" id="IPR036265">
    <property type="entry name" value="HIT-like_sf"/>
</dbReference>
<evidence type="ECO:0000256" key="2">
    <source>
        <dbReference type="SAM" id="MobiDB-lite"/>
    </source>
</evidence>
<name>A0A2N1PJ26_9BACT</name>
<dbReference type="PROSITE" id="PS51084">
    <property type="entry name" value="HIT_2"/>
    <property type="match status" value="1"/>
</dbReference>